<dbReference type="Gene3D" id="3.40.1580.10">
    <property type="entry name" value="SMI1/KNR4-like"/>
    <property type="match status" value="1"/>
</dbReference>
<evidence type="ECO:0000259" key="1">
    <source>
        <dbReference type="SMART" id="SM00860"/>
    </source>
</evidence>
<dbReference type="SMART" id="SM00860">
    <property type="entry name" value="SMI1_KNR4"/>
    <property type="match status" value="1"/>
</dbReference>
<protein>
    <submittedName>
        <fullName evidence="2">SMI1/KNR4 family protein</fullName>
    </submittedName>
</protein>
<name>A0ABT7CLD4_9BACT</name>
<dbReference type="EMBL" id="JASJOT010000010">
    <property type="protein sequence ID" value="MDJ1494554.1"/>
    <property type="molecule type" value="Genomic_DNA"/>
</dbReference>
<dbReference type="InterPro" id="IPR018958">
    <property type="entry name" value="Knr4/Smi1-like_dom"/>
</dbReference>
<gene>
    <name evidence="2" type="ORF">QNI19_16535</name>
</gene>
<dbReference type="SUPFAM" id="SSF160631">
    <property type="entry name" value="SMI1/KNR4-like"/>
    <property type="match status" value="1"/>
</dbReference>
<evidence type="ECO:0000313" key="2">
    <source>
        <dbReference type="EMBL" id="MDJ1494554.1"/>
    </source>
</evidence>
<dbReference type="Pfam" id="PF09346">
    <property type="entry name" value="SMI1_KNR4"/>
    <property type="match status" value="1"/>
</dbReference>
<evidence type="ECO:0000313" key="3">
    <source>
        <dbReference type="Proteomes" id="UP001228581"/>
    </source>
</evidence>
<organism evidence="2 3">
    <name type="scientific">Xanthocytophaga flava</name>
    <dbReference type="NCBI Taxonomy" id="3048013"/>
    <lineage>
        <taxon>Bacteria</taxon>
        <taxon>Pseudomonadati</taxon>
        <taxon>Bacteroidota</taxon>
        <taxon>Cytophagia</taxon>
        <taxon>Cytophagales</taxon>
        <taxon>Rhodocytophagaceae</taxon>
        <taxon>Xanthocytophaga</taxon>
    </lineage>
</organism>
<feature type="domain" description="Knr4/Smi1-like" evidence="1">
    <location>
        <begin position="20"/>
        <end position="158"/>
    </location>
</feature>
<dbReference type="Proteomes" id="UP001228581">
    <property type="component" value="Unassembled WGS sequence"/>
</dbReference>
<accession>A0ABT7CLD4</accession>
<reference evidence="2 3" key="1">
    <citation type="submission" date="2023-05" db="EMBL/GenBank/DDBJ databases">
        <authorList>
            <person name="Zhang X."/>
        </authorList>
    </citation>
    <scope>NUCLEOTIDE SEQUENCE [LARGE SCALE GENOMIC DNA]</scope>
    <source>
        <strain evidence="2 3">DM2B3-1</strain>
    </source>
</reference>
<comment type="caution">
    <text evidence="2">The sequence shown here is derived from an EMBL/GenBank/DDBJ whole genome shotgun (WGS) entry which is preliminary data.</text>
</comment>
<proteinExistence type="predicted"/>
<dbReference type="InterPro" id="IPR037883">
    <property type="entry name" value="Knr4/Smi1-like_sf"/>
</dbReference>
<dbReference type="RefSeq" id="WP_313997803.1">
    <property type="nucleotide sequence ID" value="NZ_JASJOT010000010.1"/>
</dbReference>
<sequence length="304" mass="35298">MFTDDFWIQPAEGFNDRSRGRTEEEIAQIESTIGFRFPDLYRNLMKLQNGGYLRKCAYPYEEGVRELFYNGAELNPIFDGSVESVFQGLSEFMDEEEIEELSQGEFNFMDRLIIVSNMYGHSYMCFDYGWQEEAIRSEPQVCFFDLEGENGFEEYLRVESFEKLVSKLVYYGYESTSFYVGIKSSLGIEEFVALLGQQWSIDFKTDTTNRYGWFNFDKWFSGDLPIASDLSVQIIVSPNQHRSGTYLFQNHTDNSFVIELTFIQNEEAVVDVTNKHISVINNLILKLDEKQTTASLLLAPFTKL</sequence>
<keyword evidence="3" id="KW-1185">Reference proteome</keyword>